<evidence type="ECO:0000256" key="3">
    <source>
        <dbReference type="ARBA" id="ARBA00004991"/>
    </source>
</evidence>
<evidence type="ECO:0000256" key="11">
    <source>
        <dbReference type="RuleBase" id="RU000363"/>
    </source>
</evidence>
<reference evidence="13 14" key="1">
    <citation type="submission" date="2024-11" db="EMBL/GenBank/DDBJ databases">
        <title>Adaptive evolution of stress response genes in parasites aligns with host niche diversity.</title>
        <authorList>
            <person name="Hahn C."/>
            <person name="Resl P."/>
        </authorList>
    </citation>
    <scope>NUCLEOTIDE SEQUENCE [LARGE SCALE GENOMIC DNA]</scope>
    <source>
        <strain evidence="13">EGGRZ-B1_66</strain>
        <tissue evidence="13">Body</tissue>
    </source>
</reference>
<keyword evidence="8" id="KW-0560">Oxidoreductase</keyword>
<name>A0ABD2QN92_9PLAT</name>
<comment type="similarity">
    <text evidence="11">Belongs to the short-chain dehydrogenases/reductases (SDR) family.</text>
</comment>
<dbReference type="PANTHER" id="PTHR43550:SF3">
    <property type="entry name" value="3-KETODIHYDROSPHINGOSINE REDUCTASE"/>
    <property type="match status" value="1"/>
</dbReference>
<dbReference type="FunFam" id="3.40.50.720:FF:000468">
    <property type="entry name" value="Short-chain dehydrogenase, putative"/>
    <property type="match status" value="1"/>
</dbReference>
<comment type="subcellular location">
    <subcellularLocation>
        <location evidence="1">Endoplasmic reticulum</location>
    </subcellularLocation>
</comment>
<dbReference type="PROSITE" id="PS00061">
    <property type="entry name" value="ADH_SHORT"/>
    <property type="match status" value="1"/>
</dbReference>
<keyword evidence="7" id="KW-0746">Sphingolipid metabolism</keyword>
<dbReference type="PANTHER" id="PTHR43550">
    <property type="entry name" value="3-KETODIHYDROSPHINGOSINE REDUCTASE"/>
    <property type="match status" value="1"/>
</dbReference>
<keyword evidence="9" id="KW-0443">Lipid metabolism</keyword>
<comment type="pathway">
    <text evidence="2">Lipid metabolism; sphingolipid metabolism.</text>
</comment>
<dbReference type="GO" id="GO:0047560">
    <property type="term" value="F:3-dehydrosphinganine reductase activity"/>
    <property type="evidence" value="ECO:0007669"/>
    <property type="project" value="UniProtKB-EC"/>
</dbReference>
<sequence length="333" mass="36233">MYLAGVVFRYFRSKKSETYLPKKHVMITGGSSGIGLQLAILAHKFGANVTIVARNQKRLEEARRKIMESTSDHAGWVSILSVDISASYSNLSEAINSYISTKKPIDVLINCAGFAVAREFINTDPEAIEDMMRTNCISGMYITRILLPSMLESSDPSEKRIAFVSSMAGQVPIYGFAAYSASKFALKGFTDALRMEMSSLGPKVTIAFPPDTDTPGLSIENEGKPNLTKIISGSTGLASPHSVAYSIINDISDGRYISSYGFVGTVISWATAGIANSFTCSHPIFGPLGPIIECFVATPIRILSMAFSLRCKVLVKRELLKNPPSHFAFVSRR</sequence>
<evidence type="ECO:0000313" key="14">
    <source>
        <dbReference type="Proteomes" id="UP001626550"/>
    </source>
</evidence>
<gene>
    <name evidence="13" type="ORF">Ciccas_000346</name>
</gene>
<comment type="pathway">
    <text evidence="3">Sphingolipid metabolism.</text>
</comment>
<keyword evidence="6" id="KW-0521">NADP</keyword>
<dbReference type="InterPro" id="IPR057326">
    <property type="entry name" value="KR_dom"/>
</dbReference>
<keyword evidence="5" id="KW-0256">Endoplasmic reticulum</keyword>
<protein>
    <recommendedName>
        <fullName evidence="10">3-dehydrosphinganine reductase</fullName>
        <ecNumber evidence="10">1.1.1.102</ecNumber>
    </recommendedName>
</protein>
<dbReference type="Gene3D" id="3.40.50.720">
    <property type="entry name" value="NAD(P)-binding Rossmann-like Domain"/>
    <property type="match status" value="1"/>
</dbReference>
<dbReference type="CDD" id="cd08939">
    <property type="entry name" value="KDSR-like_SDR_c"/>
    <property type="match status" value="1"/>
</dbReference>
<dbReference type="GO" id="GO:0000166">
    <property type="term" value="F:nucleotide binding"/>
    <property type="evidence" value="ECO:0007669"/>
    <property type="project" value="UniProtKB-KW"/>
</dbReference>
<accession>A0ABD2QN92</accession>
<dbReference type="SMART" id="SM00822">
    <property type="entry name" value="PKS_KR"/>
    <property type="match status" value="1"/>
</dbReference>
<feature type="domain" description="Ketoreductase" evidence="12">
    <location>
        <begin position="23"/>
        <end position="211"/>
    </location>
</feature>
<dbReference type="InterPro" id="IPR002347">
    <property type="entry name" value="SDR_fam"/>
</dbReference>
<proteinExistence type="inferred from homology"/>
<keyword evidence="14" id="KW-1185">Reference proteome</keyword>
<evidence type="ECO:0000256" key="10">
    <source>
        <dbReference type="ARBA" id="ARBA00026112"/>
    </source>
</evidence>
<evidence type="ECO:0000259" key="12">
    <source>
        <dbReference type="SMART" id="SM00822"/>
    </source>
</evidence>
<evidence type="ECO:0000256" key="2">
    <source>
        <dbReference type="ARBA" id="ARBA00004760"/>
    </source>
</evidence>
<dbReference type="AlphaFoldDB" id="A0ABD2QN92"/>
<keyword evidence="4" id="KW-0547">Nucleotide-binding</keyword>
<dbReference type="EMBL" id="JBJKFK010000017">
    <property type="protein sequence ID" value="KAL3320986.1"/>
    <property type="molecule type" value="Genomic_DNA"/>
</dbReference>
<comment type="caution">
    <text evidence="13">The sequence shown here is derived from an EMBL/GenBank/DDBJ whole genome shotgun (WGS) entry which is preliminary data.</text>
</comment>
<dbReference type="InterPro" id="IPR036291">
    <property type="entry name" value="NAD(P)-bd_dom_sf"/>
</dbReference>
<evidence type="ECO:0000256" key="5">
    <source>
        <dbReference type="ARBA" id="ARBA00022824"/>
    </source>
</evidence>
<evidence type="ECO:0000256" key="7">
    <source>
        <dbReference type="ARBA" id="ARBA00022919"/>
    </source>
</evidence>
<evidence type="ECO:0000256" key="8">
    <source>
        <dbReference type="ARBA" id="ARBA00023002"/>
    </source>
</evidence>
<dbReference type="Proteomes" id="UP001626550">
    <property type="component" value="Unassembled WGS sequence"/>
</dbReference>
<dbReference type="SUPFAM" id="SSF51735">
    <property type="entry name" value="NAD(P)-binding Rossmann-fold domains"/>
    <property type="match status" value="1"/>
</dbReference>
<dbReference type="Pfam" id="PF00106">
    <property type="entry name" value="adh_short"/>
    <property type="match status" value="1"/>
</dbReference>
<dbReference type="GO" id="GO:0005783">
    <property type="term" value="C:endoplasmic reticulum"/>
    <property type="evidence" value="ECO:0007669"/>
    <property type="project" value="UniProtKB-SubCell"/>
</dbReference>
<evidence type="ECO:0000256" key="1">
    <source>
        <dbReference type="ARBA" id="ARBA00004240"/>
    </source>
</evidence>
<evidence type="ECO:0000256" key="6">
    <source>
        <dbReference type="ARBA" id="ARBA00022857"/>
    </source>
</evidence>
<dbReference type="InterPro" id="IPR045022">
    <property type="entry name" value="KDSR-like"/>
</dbReference>
<evidence type="ECO:0000256" key="9">
    <source>
        <dbReference type="ARBA" id="ARBA00023098"/>
    </source>
</evidence>
<organism evidence="13 14">
    <name type="scientific">Cichlidogyrus casuarinus</name>
    <dbReference type="NCBI Taxonomy" id="1844966"/>
    <lineage>
        <taxon>Eukaryota</taxon>
        <taxon>Metazoa</taxon>
        <taxon>Spiralia</taxon>
        <taxon>Lophotrochozoa</taxon>
        <taxon>Platyhelminthes</taxon>
        <taxon>Monogenea</taxon>
        <taxon>Monopisthocotylea</taxon>
        <taxon>Dactylogyridea</taxon>
        <taxon>Ancyrocephalidae</taxon>
        <taxon>Cichlidogyrus</taxon>
    </lineage>
</organism>
<dbReference type="EC" id="1.1.1.102" evidence="10"/>
<dbReference type="InterPro" id="IPR020904">
    <property type="entry name" value="Sc_DH/Rdtase_CS"/>
</dbReference>
<dbReference type="PRINTS" id="PR00081">
    <property type="entry name" value="GDHRDH"/>
</dbReference>
<evidence type="ECO:0000256" key="4">
    <source>
        <dbReference type="ARBA" id="ARBA00022741"/>
    </source>
</evidence>
<dbReference type="GO" id="GO:0016020">
    <property type="term" value="C:membrane"/>
    <property type="evidence" value="ECO:0007669"/>
    <property type="project" value="GOC"/>
</dbReference>
<evidence type="ECO:0000313" key="13">
    <source>
        <dbReference type="EMBL" id="KAL3320986.1"/>
    </source>
</evidence>
<dbReference type="GO" id="GO:0030148">
    <property type="term" value="P:sphingolipid biosynthetic process"/>
    <property type="evidence" value="ECO:0007669"/>
    <property type="project" value="UniProtKB-ARBA"/>
</dbReference>
<dbReference type="PRINTS" id="PR00080">
    <property type="entry name" value="SDRFAMILY"/>
</dbReference>